<evidence type="ECO:0000259" key="1">
    <source>
        <dbReference type="Pfam" id="PF13472"/>
    </source>
</evidence>
<dbReference type="SUPFAM" id="SSF52266">
    <property type="entry name" value="SGNH hydrolase"/>
    <property type="match status" value="1"/>
</dbReference>
<evidence type="ECO:0000313" key="3">
    <source>
        <dbReference type="Proteomes" id="UP000681594"/>
    </source>
</evidence>
<accession>A0ABS4ALZ9</accession>
<gene>
    <name evidence="2" type="ORF">J8J14_22660</name>
</gene>
<dbReference type="Pfam" id="PF13472">
    <property type="entry name" value="Lipase_GDSL_2"/>
    <property type="match status" value="1"/>
</dbReference>
<keyword evidence="2" id="KW-0378">Hydrolase</keyword>
<dbReference type="Proteomes" id="UP000681594">
    <property type="component" value="Unassembled WGS sequence"/>
</dbReference>
<sequence>MSDSPASSIQRRAALGALAAAGPASGSGAAEARSARAPGHVVLLGDSVFDNKAYVAGGPDVVAQLRGQLPAGWRATLAAVDGAVASGLRHQLARLPGDASHLVVSAGGNDALRQEGLLRAAARSVGEGLLQLAALQDSFRAEYRAMLDLLLERRLPLAACTIYDPRFPDPARRQLATTGLALFNDVILREAFARGLPVLDLRLICNQDTDFANPIEPSVAGGAKIAAEIARLVTTQEVAGRPVVFTGTPGGGG</sequence>
<name>A0ABS4ALZ9_9PROT</name>
<feature type="domain" description="SGNH hydrolase-type esterase" evidence="1">
    <location>
        <begin position="43"/>
        <end position="210"/>
    </location>
</feature>
<dbReference type="RefSeq" id="WP_209381832.1">
    <property type="nucleotide sequence ID" value="NZ_JAGIZB010000042.1"/>
</dbReference>
<keyword evidence="3" id="KW-1185">Reference proteome</keyword>
<dbReference type="InterPro" id="IPR036514">
    <property type="entry name" value="SGNH_hydro_sf"/>
</dbReference>
<proteinExistence type="predicted"/>
<organism evidence="2 3">
    <name type="scientific">Pararoseomonas baculiformis</name>
    <dbReference type="NCBI Taxonomy" id="2820812"/>
    <lineage>
        <taxon>Bacteria</taxon>
        <taxon>Pseudomonadati</taxon>
        <taxon>Pseudomonadota</taxon>
        <taxon>Alphaproteobacteria</taxon>
        <taxon>Acetobacterales</taxon>
        <taxon>Acetobacteraceae</taxon>
        <taxon>Pararoseomonas</taxon>
    </lineage>
</organism>
<dbReference type="Gene3D" id="3.40.50.1110">
    <property type="entry name" value="SGNH hydrolase"/>
    <property type="match status" value="1"/>
</dbReference>
<dbReference type="InterPro" id="IPR013830">
    <property type="entry name" value="SGNH_hydro"/>
</dbReference>
<evidence type="ECO:0000313" key="2">
    <source>
        <dbReference type="EMBL" id="MBP0447565.1"/>
    </source>
</evidence>
<reference evidence="2 3" key="1">
    <citation type="submission" date="2021-03" db="EMBL/GenBank/DDBJ databases">
        <authorList>
            <person name="So Y."/>
        </authorList>
    </citation>
    <scope>NUCLEOTIDE SEQUENCE [LARGE SCALE GENOMIC DNA]</scope>
    <source>
        <strain evidence="2 3">SSH11</strain>
    </source>
</reference>
<dbReference type="EMBL" id="JAGIZB010000042">
    <property type="protein sequence ID" value="MBP0447565.1"/>
    <property type="molecule type" value="Genomic_DNA"/>
</dbReference>
<dbReference type="PROSITE" id="PS51318">
    <property type="entry name" value="TAT"/>
    <property type="match status" value="1"/>
</dbReference>
<dbReference type="InterPro" id="IPR006311">
    <property type="entry name" value="TAT_signal"/>
</dbReference>
<dbReference type="GO" id="GO:0016787">
    <property type="term" value="F:hydrolase activity"/>
    <property type="evidence" value="ECO:0007669"/>
    <property type="project" value="UniProtKB-KW"/>
</dbReference>
<protein>
    <submittedName>
        <fullName evidence="2">SGNH/GDSL hydrolase family protein</fullName>
    </submittedName>
</protein>
<dbReference type="CDD" id="cd00229">
    <property type="entry name" value="SGNH_hydrolase"/>
    <property type="match status" value="1"/>
</dbReference>
<comment type="caution">
    <text evidence="2">The sequence shown here is derived from an EMBL/GenBank/DDBJ whole genome shotgun (WGS) entry which is preliminary data.</text>
</comment>